<keyword evidence="3" id="KW-1185">Reference proteome</keyword>
<evidence type="ECO:0000313" key="2">
    <source>
        <dbReference type="EMBL" id="SHF74405.1"/>
    </source>
</evidence>
<feature type="compositionally biased region" description="Polar residues" evidence="1">
    <location>
        <begin position="198"/>
        <end position="208"/>
    </location>
</feature>
<dbReference type="EMBL" id="FQUJ01000020">
    <property type="protein sequence ID" value="SHF74405.1"/>
    <property type="molecule type" value="Genomic_DNA"/>
</dbReference>
<evidence type="ECO:0008006" key="4">
    <source>
        <dbReference type="Google" id="ProtNLM"/>
    </source>
</evidence>
<dbReference type="Proteomes" id="UP000184346">
    <property type="component" value="Unassembled WGS sequence"/>
</dbReference>
<reference evidence="2 3" key="1">
    <citation type="submission" date="2016-11" db="EMBL/GenBank/DDBJ databases">
        <authorList>
            <person name="Jaros S."/>
            <person name="Januszkiewicz K."/>
            <person name="Wedrychowicz H."/>
        </authorList>
    </citation>
    <scope>NUCLEOTIDE SEQUENCE [LARGE SCALE GENOMIC DNA]</scope>
    <source>
        <strain evidence="2 3">DSM 19980</strain>
    </source>
</reference>
<feature type="region of interest" description="Disordered" evidence="1">
    <location>
        <begin position="1"/>
        <end position="26"/>
    </location>
</feature>
<feature type="compositionally biased region" description="Low complexity" evidence="1">
    <location>
        <begin position="114"/>
        <end position="138"/>
    </location>
</feature>
<dbReference type="STRING" id="1121942.SAMN02745148_03436"/>
<feature type="region of interest" description="Disordered" evidence="1">
    <location>
        <begin position="91"/>
        <end position="208"/>
    </location>
</feature>
<accession>A0A1M5E5E2</accession>
<evidence type="ECO:0000256" key="1">
    <source>
        <dbReference type="SAM" id="MobiDB-lite"/>
    </source>
</evidence>
<proteinExistence type="predicted"/>
<protein>
    <recommendedName>
        <fullName evidence="4">Membrane-anchored ribosome-binding protein, inhibits growth in stationary phase, ElaB/YqjD/DUF883 family</fullName>
    </recommendedName>
</protein>
<dbReference type="OrthoDB" id="6065071at2"/>
<feature type="region of interest" description="Disordered" evidence="1">
    <location>
        <begin position="265"/>
        <end position="362"/>
    </location>
</feature>
<dbReference type="AlphaFoldDB" id="A0A1M5E5E2"/>
<evidence type="ECO:0000313" key="3">
    <source>
        <dbReference type="Proteomes" id="UP000184346"/>
    </source>
</evidence>
<dbReference type="RefSeq" id="WP_072825131.1">
    <property type="nucleotide sequence ID" value="NZ_FQUJ01000020.1"/>
</dbReference>
<gene>
    <name evidence="2" type="ORF">SAMN02745148_03436</name>
</gene>
<organism evidence="2 3">
    <name type="scientific">Modicisalibacter ilicicola DSM 19980</name>
    <dbReference type="NCBI Taxonomy" id="1121942"/>
    <lineage>
        <taxon>Bacteria</taxon>
        <taxon>Pseudomonadati</taxon>
        <taxon>Pseudomonadota</taxon>
        <taxon>Gammaproteobacteria</taxon>
        <taxon>Oceanospirillales</taxon>
        <taxon>Halomonadaceae</taxon>
        <taxon>Modicisalibacter</taxon>
    </lineage>
</organism>
<name>A0A1M5E5E2_9GAMM</name>
<dbReference type="InterPro" id="IPR022062">
    <property type="entry name" value="DUF3618"/>
</dbReference>
<dbReference type="Pfam" id="PF12277">
    <property type="entry name" value="DUF3618"/>
    <property type="match status" value="1"/>
</dbReference>
<feature type="compositionally biased region" description="Basic and acidic residues" evidence="1">
    <location>
        <begin position="17"/>
        <end position="26"/>
    </location>
</feature>
<sequence length="362" mass="38418">MNDQTQQRSPGEIESDIEQHRERLDETLHELEQKFSPEELVNTTLNYVRSGGANDFARNLGESIKQNPVPVMLTGIGLGWLMLSQRNANQSSYRSPRTRPREEASHAAYPPVPAETSTPTTSTRVPPTTQVPPAAHTTGPAGHPETTRHGSGQGKMSAAKEKAQHMGGNVKGRAQHMSDSVKGGAQSMSDNLRDKTSQMKSGSRSAMHSMSYRAQGAGAQTSHFIQEHPLVAGALGVAIGAALGSLLPSTRIEDEQFGDMRDKAVGRAAEEGQKHADKAQAKVHEKAERAKQEAPDSSSASSTSASTSSSAPSTPSTSSTQRPSSTSAPGAMPNSPTDPKTPADRDISKADMDADNPPTRGR</sequence>
<feature type="compositionally biased region" description="Basic and acidic residues" evidence="1">
    <location>
        <begin position="265"/>
        <end position="294"/>
    </location>
</feature>
<feature type="compositionally biased region" description="Low complexity" evidence="1">
    <location>
        <begin position="295"/>
        <end position="329"/>
    </location>
</feature>
<feature type="compositionally biased region" description="Basic and acidic residues" evidence="1">
    <location>
        <begin position="341"/>
        <end position="352"/>
    </location>
</feature>